<dbReference type="GO" id="GO:0009378">
    <property type="term" value="F:four-way junction helicase activity"/>
    <property type="evidence" value="ECO:0007669"/>
    <property type="project" value="InterPro"/>
</dbReference>
<evidence type="ECO:0000256" key="8">
    <source>
        <dbReference type="ARBA" id="ARBA00022840"/>
    </source>
</evidence>
<feature type="domain" description="DOD-type homing endonuclease" evidence="12">
    <location>
        <begin position="234"/>
        <end position="382"/>
    </location>
</feature>
<evidence type="ECO:0000313" key="14">
    <source>
        <dbReference type="Proteomes" id="UP000266622"/>
    </source>
</evidence>
<name>A0A397WMJ1_9ARCH</name>
<dbReference type="InterPro" id="IPR003586">
    <property type="entry name" value="Hint_dom_C"/>
</dbReference>
<dbReference type="Gene3D" id="1.20.272.10">
    <property type="match status" value="1"/>
</dbReference>
<keyword evidence="4" id="KW-0540">Nuclease</keyword>
<evidence type="ECO:0000256" key="3">
    <source>
        <dbReference type="ARBA" id="ARBA00022705"/>
    </source>
</evidence>
<dbReference type="EMBL" id="MWMI01000003">
    <property type="protein sequence ID" value="RIB35258.1"/>
    <property type="molecule type" value="Genomic_DNA"/>
</dbReference>
<dbReference type="GO" id="GO:0006261">
    <property type="term" value="P:DNA-templated DNA replication"/>
    <property type="evidence" value="ECO:0007669"/>
    <property type="project" value="TreeGrafter"/>
</dbReference>
<dbReference type="Pfam" id="PF13177">
    <property type="entry name" value="DNA_pol3_delta2"/>
    <property type="match status" value="1"/>
</dbReference>
<dbReference type="InterPro" id="IPR050238">
    <property type="entry name" value="DNA_Rep/Repair_Clamp_Loader"/>
</dbReference>
<evidence type="ECO:0000256" key="7">
    <source>
        <dbReference type="ARBA" id="ARBA00022813"/>
    </source>
</evidence>
<dbReference type="GO" id="GO:0016539">
    <property type="term" value="P:intein-mediated protein splicing"/>
    <property type="evidence" value="ECO:0007669"/>
    <property type="project" value="InterPro"/>
</dbReference>
<dbReference type="CDD" id="cd00009">
    <property type="entry name" value="AAA"/>
    <property type="match status" value="2"/>
</dbReference>
<dbReference type="NCBIfam" id="TIGR01443">
    <property type="entry name" value="intein_Cterm"/>
    <property type="match status" value="1"/>
</dbReference>
<dbReference type="InterPro" id="IPR003593">
    <property type="entry name" value="AAA+_ATPase"/>
</dbReference>
<dbReference type="Pfam" id="PF08542">
    <property type="entry name" value="Rep_fac_C"/>
    <property type="match status" value="1"/>
</dbReference>
<dbReference type="CDD" id="cd00081">
    <property type="entry name" value="Hint"/>
    <property type="match status" value="2"/>
</dbReference>
<dbReference type="InterPro" id="IPR027417">
    <property type="entry name" value="P-loop_NTPase"/>
</dbReference>
<evidence type="ECO:0000259" key="12">
    <source>
        <dbReference type="PROSITE" id="PS50819"/>
    </source>
</evidence>
<dbReference type="InterPro" id="IPR004042">
    <property type="entry name" value="Intein_endonuc_central"/>
</dbReference>
<reference evidence="13 14" key="1">
    <citation type="journal article" date="2018" name="Syst. Appl. Microbiol.">
        <title>A new symbiotic nanoarchaeote (Candidatus Nanoclepta minutus) and its host (Zestosphaera tikiterensis gen. nov., sp. nov.) from a New Zealand hot spring.</title>
        <authorList>
            <person name="St John E."/>
            <person name="Liu Y."/>
            <person name="Podar M."/>
            <person name="Stott M.B."/>
            <person name="Meneghin J."/>
            <person name="Chen Z."/>
            <person name="Lagutin K."/>
            <person name="Mitchell K."/>
            <person name="Reysenbach A.L."/>
        </authorList>
    </citation>
    <scope>NUCLEOTIDE SEQUENCE [LARGE SCALE GENOMIC DNA]</scope>
    <source>
        <strain evidence="13">NZ3</strain>
    </source>
</reference>
<keyword evidence="9" id="KW-0404">Intron homing</keyword>
<keyword evidence="10" id="KW-0651">Protein splicing</keyword>
<dbReference type="PANTHER" id="PTHR11669:SF20">
    <property type="entry name" value="REPLICATION FACTOR C SUBUNIT 4"/>
    <property type="match status" value="1"/>
</dbReference>
<dbReference type="InterPro" id="IPR006142">
    <property type="entry name" value="INTEIN"/>
</dbReference>
<evidence type="ECO:0000256" key="9">
    <source>
        <dbReference type="ARBA" id="ARBA00022886"/>
    </source>
</evidence>
<evidence type="ECO:0000256" key="2">
    <source>
        <dbReference type="ARBA" id="ARBA00014164"/>
    </source>
</evidence>
<dbReference type="PANTHER" id="PTHR11669">
    <property type="entry name" value="REPLICATION FACTOR C / DNA POLYMERASE III GAMMA-TAU SUBUNIT"/>
    <property type="match status" value="1"/>
</dbReference>
<keyword evidence="8" id="KW-0067">ATP-binding</keyword>
<keyword evidence="6" id="KW-0255">Endonuclease</keyword>
<dbReference type="Gene3D" id="3.40.50.300">
    <property type="entry name" value="P-loop containing nucleotide triphosphate hydrolases"/>
    <property type="match status" value="2"/>
</dbReference>
<dbReference type="InterPro" id="IPR003587">
    <property type="entry name" value="Hint_dom_N"/>
</dbReference>
<evidence type="ECO:0000256" key="4">
    <source>
        <dbReference type="ARBA" id="ARBA00022722"/>
    </source>
</evidence>
<proteinExistence type="inferred from homology"/>
<dbReference type="InterPro" id="IPR047854">
    <property type="entry name" value="RFC_lid"/>
</dbReference>
<dbReference type="InterPro" id="IPR008921">
    <property type="entry name" value="DNA_pol3_clamp-load_cplx_C"/>
</dbReference>
<dbReference type="CDD" id="cd18140">
    <property type="entry name" value="HLD_clamp_RFC"/>
    <property type="match status" value="1"/>
</dbReference>
<dbReference type="InterPro" id="IPR036844">
    <property type="entry name" value="Hint_dom_sf"/>
</dbReference>
<accession>A0A397WMJ1</accession>
<dbReference type="Gene3D" id="1.10.8.60">
    <property type="match status" value="1"/>
</dbReference>
<dbReference type="PROSITE" id="PS50819">
    <property type="entry name" value="INTEIN_ENDONUCLEASE"/>
    <property type="match status" value="1"/>
</dbReference>
<dbReference type="Gene3D" id="2.170.16.10">
    <property type="entry name" value="Hedgehog/Intein (Hint) domain"/>
    <property type="match status" value="1"/>
</dbReference>
<sequence>MTFDVWTEKYRPKVLSEIVGQEEIVRHLKSFVENKNLPHLLFTGPPGVGKTTAALALARELYGDENWRVNFLELNASVSKNTPILVRIDGKVLRTTFEELDRIYFNRGDVQSIDGGEYVEVNNLEVLTINKDLKINWAKAKYLIRHKVGKILRIRVDGGILELTGNHSVMVLDKEGNIVAKHAKDLREGEYLISFVTNLNGNKTEIDVEGELYNVNSRTVVLQKMKLDEELAWAMGLFLAEGSIGLKEYTSGQLIYTVAYPKEIKYIEKIKELAERCSIPYYINLTSSGFNRNRFSAIQIRLLSTQLVRAFRKWFYNGDRKNAHTKKVPGFIYEAPIKVRLAFLKGMADGDGSGEWEEVIRISSSSKNLLIDLAWLGRISGIETSVFNGEVRLIWKDSMKYKKSDLLPAKPFIDLFEKISSKIKINWRYILRHQIYENKDKVSKDKILYVLKNVDINRLTKEEKERYYKLLTLAKSDLYVAKIKRIEVIDYNDYVYDISVPGNEMFFAGEIPVLLHNSDERGIDVIREKVKEFARTKPIGDVPFKIIFLDEADAMTRDAQQALRRIMEQYAAVTRFILSCNYSSKIIEPIQSRTVVFRFKPLSKENVFNLLRRIAEGEGLNIDDEALEALYYVSEGDMRKAINLLQAASLYSKNVTADIIYEAASVAKPKELQEILNLAYSGKFVEAREKLIDIMIKYGLAGEDLIKYISKEINNMNIPEKEKLEILYYAGEVEFRLMEGGNPIVQLGALLAYLGLKGLKK</sequence>
<dbReference type="GO" id="GO:0006281">
    <property type="term" value="P:DNA repair"/>
    <property type="evidence" value="ECO:0007669"/>
    <property type="project" value="InterPro"/>
</dbReference>
<keyword evidence="3" id="KW-0235">DNA replication</keyword>
<dbReference type="SMART" id="SM00305">
    <property type="entry name" value="HintC"/>
    <property type="match status" value="1"/>
</dbReference>
<dbReference type="PRINTS" id="PR00379">
    <property type="entry name" value="INTEIN"/>
</dbReference>
<gene>
    <name evidence="13" type="ORF">BXU00_01865</name>
</gene>
<dbReference type="GO" id="GO:0003689">
    <property type="term" value="F:DNA clamp loader activity"/>
    <property type="evidence" value="ECO:0007669"/>
    <property type="project" value="TreeGrafter"/>
</dbReference>
<protein>
    <recommendedName>
        <fullName evidence="2">Replication factor C small subunit</fullName>
    </recommendedName>
    <alternativeName>
        <fullName evidence="11">Clamp loader small subunit</fullName>
    </alternativeName>
</protein>
<evidence type="ECO:0000256" key="5">
    <source>
        <dbReference type="ARBA" id="ARBA00022741"/>
    </source>
</evidence>
<dbReference type="PROSITE" id="PS50817">
    <property type="entry name" value="INTEIN_N_TER"/>
    <property type="match status" value="1"/>
</dbReference>
<dbReference type="SMART" id="SM00382">
    <property type="entry name" value="AAA"/>
    <property type="match status" value="1"/>
</dbReference>
<dbReference type="Pfam" id="PF05496">
    <property type="entry name" value="RuvB_N"/>
    <property type="match status" value="1"/>
</dbReference>
<keyword evidence="5" id="KW-0547">Nucleotide-binding</keyword>
<dbReference type="PROSITE" id="PS50818">
    <property type="entry name" value="INTEIN_C_TER"/>
    <property type="match status" value="1"/>
</dbReference>
<dbReference type="GO" id="GO:0004519">
    <property type="term" value="F:endonuclease activity"/>
    <property type="evidence" value="ECO:0007669"/>
    <property type="project" value="UniProtKB-KW"/>
</dbReference>
<evidence type="ECO:0000256" key="6">
    <source>
        <dbReference type="ARBA" id="ARBA00022759"/>
    </source>
</evidence>
<dbReference type="AlphaFoldDB" id="A0A397WMJ1"/>
<dbReference type="SUPFAM" id="SSF51294">
    <property type="entry name" value="Hedgehog/intein (Hint) domain"/>
    <property type="match status" value="1"/>
</dbReference>
<keyword evidence="7" id="KW-0068">Autocatalytic cleavage</keyword>
<evidence type="ECO:0000256" key="1">
    <source>
        <dbReference type="ARBA" id="ARBA00009668"/>
    </source>
</evidence>
<dbReference type="InterPro" id="IPR027434">
    <property type="entry name" value="Homing_endonucl"/>
</dbReference>
<dbReference type="InterPro" id="IPR008824">
    <property type="entry name" value="RuvB-like_N"/>
</dbReference>
<evidence type="ECO:0000256" key="11">
    <source>
        <dbReference type="ARBA" id="ARBA00031749"/>
    </source>
</evidence>
<dbReference type="NCBIfam" id="NF001679">
    <property type="entry name" value="PRK00440.1"/>
    <property type="match status" value="1"/>
</dbReference>
<keyword evidence="6" id="KW-0378">Hydrolase</keyword>
<dbReference type="SUPFAM" id="SSF48019">
    <property type="entry name" value="post-AAA+ oligomerization domain-like"/>
    <property type="match status" value="1"/>
</dbReference>
<evidence type="ECO:0000313" key="13">
    <source>
        <dbReference type="EMBL" id="RIB35258.1"/>
    </source>
</evidence>
<dbReference type="NCBIfam" id="TIGR01445">
    <property type="entry name" value="intein_Nterm"/>
    <property type="match status" value="1"/>
</dbReference>
<dbReference type="Gene3D" id="3.10.28.10">
    <property type="entry name" value="Homing endonucleases"/>
    <property type="match status" value="1"/>
</dbReference>
<dbReference type="InterPro" id="IPR030934">
    <property type="entry name" value="Intein_C"/>
</dbReference>
<dbReference type="SUPFAM" id="SSF52540">
    <property type="entry name" value="P-loop containing nucleoside triphosphate hydrolases"/>
    <property type="match status" value="1"/>
</dbReference>
<dbReference type="Proteomes" id="UP000266622">
    <property type="component" value="Unassembled WGS sequence"/>
</dbReference>
<dbReference type="Pfam" id="PF14890">
    <property type="entry name" value="Intein_splicing"/>
    <property type="match status" value="1"/>
</dbReference>
<evidence type="ECO:0000256" key="10">
    <source>
        <dbReference type="ARBA" id="ARBA00023000"/>
    </source>
</evidence>
<dbReference type="GO" id="GO:0003677">
    <property type="term" value="F:DNA binding"/>
    <property type="evidence" value="ECO:0007669"/>
    <property type="project" value="InterPro"/>
</dbReference>
<dbReference type="GO" id="GO:0005524">
    <property type="term" value="F:ATP binding"/>
    <property type="evidence" value="ECO:0007669"/>
    <property type="project" value="UniProtKB-KW"/>
</dbReference>
<organism evidence="13 14">
    <name type="scientific">Candidatus Nanoclepta minutus</name>
    <dbReference type="NCBI Taxonomy" id="1940235"/>
    <lineage>
        <taxon>Archaea</taxon>
        <taxon>Nanobdellota</taxon>
        <taxon>Candidatus Nanoclepta</taxon>
    </lineage>
</organism>
<dbReference type="InterPro" id="IPR013748">
    <property type="entry name" value="Rep_factorC_C"/>
</dbReference>
<dbReference type="GO" id="GO:0005663">
    <property type="term" value="C:DNA replication factor C complex"/>
    <property type="evidence" value="ECO:0007669"/>
    <property type="project" value="TreeGrafter"/>
</dbReference>
<dbReference type="Pfam" id="PF21960">
    <property type="entry name" value="RCF1-5-like_lid"/>
    <property type="match status" value="1"/>
</dbReference>
<comment type="caution">
    <text evidence="13">The sequence shown here is derived from an EMBL/GenBank/DDBJ whole genome shotgun (WGS) entry which is preliminary data.</text>
</comment>
<dbReference type="SMART" id="SM00306">
    <property type="entry name" value="HintN"/>
    <property type="match status" value="1"/>
</dbReference>
<dbReference type="FunFam" id="1.20.272.10:FF:000029">
    <property type="entry name" value="Replication factor C small subunit"/>
    <property type="match status" value="1"/>
</dbReference>
<dbReference type="InterPro" id="IPR006141">
    <property type="entry name" value="Intein_N"/>
</dbReference>
<comment type="similarity">
    <text evidence="1">Belongs to the activator 1 small subunits family. RfcS subfamily.</text>
</comment>
<dbReference type="SUPFAM" id="SSF55608">
    <property type="entry name" value="Homing endonucleases"/>
    <property type="match status" value="1"/>
</dbReference>
<dbReference type="GO" id="GO:0006314">
    <property type="term" value="P:intron homing"/>
    <property type="evidence" value="ECO:0007669"/>
    <property type="project" value="UniProtKB-KW"/>
</dbReference>